<dbReference type="SUPFAM" id="SSF52200">
    <property type="entry name" value="Toll/Interleukin receptor TIR domain"/>
    <property type="match status" value="1"/>
</dbReference>
<reference evidence="4" key="1">
    <citation type="journal article" date="2018" name="Genome Announc.">
        <title>Complete Genome Sequence of the Methanococcus maripaludis Type Strain JJ (DSM 2067), a Model for Selenoprotein Synthesis in Archaea.</title>
        <authorList>
            <person name="Poehlein A."/>
            <person name="Heym D."/>
            <person name="Quitzke V."/>
            <person name="Fersch J."/>
            <person name="Daniel R."/>
            <person name="Rother M."/>
        </authorList>
    </citation>
    <scope>NUCLEOTIDE SEQUENCE [LARGE SCALE GENOMIC DNA]</scope>
    <source>
        <strain evidence="4">DSM 2067</strain>
    </source>
</reference>
<evidence type="ECO:0000259" key="2">
    <source>
        <dbReference type="PROSITE" id="PS50104"/>
    </source>
</evidence>
<dbReference type="Gene3D" id="3.40.50.10140">
    <property type="entry name" value="Toll/interleukin-1 receptor homology (TIR) domain"/>
    <property type="match status" value="1"/>
</dbReference>
<feature type="domain" description="TIR" evidence="2">
    <location>
        <begin position="122"/>
        <end position="291"/>
    </location>
</feature>
<dbReference type="KEGG" id="mmad:MMJJ_05000"/>
<feature type="region of interest" description="Disordered" evidence="1">
    <location>
        <begin position="287"/>
        <end position="358"/>
    </location>
</feature>
<feature type="compositionally biased region" description="Basic and acidic residues" evidence="1">
    <location>
        <begin position="298"/>
        <end position="311"/>
    </location>
</feature>
<dbReference type="Proteomes" id="UP000239462">
    <property type="component" value="Chromosome"/>
</dbReference>
<dbReference type="GO" id="GO:0007165">
    <property type="term" value="P:signal transduction"/>
    <property type="evidence" value="ECO:0007669"/>
    <property type="project" value="InterPro"/>
</dbReference>
<feature type="compositionally biased region" description="Polar residues" evidence="1">
    <location>
        <begin position="338"/>
        <end position="347"/>
    </location>
</feature>
<dbReference type="AlphaFoldDB" id="A0A2L1C996"/>
<evidence type="ECO:0000256" key="1">
    <source>
        <dbReference type="SAM" id="MobiDB-lite"/>
    </source>
</evidence>
<accession>A0A2L1C996</accession>
<dbReference type="GeneID" id="36101590"/>
<sequence>MFTLHNSVINTAIIVFEKMRKKDINAYFSKKSYQHDLRIEGTGGSNASLFESWISQFPPEIQLECLNELMQKYGPDDDQGLGELLESETIQYSKYLSKNESGLNNNKNEKLDFGGVTMATNKKKKIFISHSSKDKEYAKLLRDVLENAGLTHDQIFCTSLTGHRNEFGKNFLDNIKNKLNDDYLILFLLSRNFYESPMCMCELGAAWVKTKESVPVLIPPFDYDDMNMTIKHTEGFKINEKDRIHEFKDYLDSNFNNKPIPVSIWNERTEKTFSDIIKLIEKDSKNAKKSSKKTTAKKTSDKKSKNSENKTSKSKTAKKPTNARKTSTTKKSDDPFNINISTDSSISGILGGNSKKLF</sequence>
<proteinExistence type="predicted"/>
<evidence type="ECO:0000313" key="3">
    <source>
        <dbReference type="EMBL" id="AVB75917.1"/>
    </source>
</evidence>
<protein>
    <recommendedName>
        <fullName evidence="2">TIR domain-containing protein</fullName>
    </recommendedName>
</protein>
<dbReference type="EMBL" id="CP026606">
    <property type="protein sequence ID" value="AVB75917.1"/>
    <property type="molecule type" value="Genomic_DNA"/>
</dbReference>
<name>A0A2L1C996_METMI</name>
<gene>
    <name evidence="3" type="ORF">MMJJ_05000</name>
</gene>
<evidence type="ECO:0000313" key="4">
    <source>
        <dbReference type="Proteomes" id="UP000239462"/>
    </source>
</evidence>
<feature type="compositionally biased region" description="Basic residues" evidence="1">
    <location>
        <begin position="287"/>
        <end position="296"/>
    </location>
</feature>
<feature type="compositionally biased region" description="Basic residues" evidence="1">
    <location>
        <begin position="312"/>
        <end position="322"/>
    </location>
</feature>
<dbReference type="RefSeq" id="WP_104837534.1">
    <property type="nucleotide sequence ID" value="NZ_CP026606.1"/>
</dbReference>
<dbReference type="Pfam" id="PF13676">
    <property type="entry name" value="TIR_2"/>
    <property type="match status" value="1"/>
</dbReference>
<dbReference type="InterPro" id="IPR000157">
    <property type="entry name" value="TIR_dom"/>
</dbReference>
<dbReference type="InterPro" id="IPR035897">
    <property type="entry name" value="Toll_tir_struct_dom_sf"/>
</dbReference>
<dbReference type="PROSITE" id="PS50104">
    <property type="entry name" value="TIR"/>
    <property type="match status" value="1"/>
</dbReference>
<organism evidence="3 4">
    <name type="scientific">Methanococcus maripaludis</name>
    <name type="common">Methanococcus deltae</name>
    <dbReference type="NCBI Taxonomy" id="39152"/>
    <lineage>
        <taxon>Archaea</taxon>
        <taxon>Methanobacteriati</taxon>
        <taxon>Methanobacteriota</taxon>
        <taxon>Methanomada group</taxon>
        <taxon>Methanococci</taxon>
        <taxon>Methanococcales</taxon>
        <taxon>Methanococcaceae</taxon>
        <taxon>Methanococcus</taxon>
    </lineage>
</organism>